<dbReference type="AlphaFoldDB" id="A0A120GNW2"/>
<dbReference type="EMBL" id="LNNH01000032">
    <property type="protein sequence ID" value="KWW16572.1"/>
    <property type="molecule type" value="Genomic_DNA"/>
</dbReference>
<proteinExistence type="predicted"/>
<evidence type="ECO:0000313" key="2">
    <source>
        <dbReference type="EMBL" id="KWW16572.1"/>
    </source>
</evidence>
<accession>A0A120GNW2</accession>
<dbReference type="SUPFAM" id="SSF55008">
    <property type="entry name" value="HMA, heavy metal-associated domain"/>
    <property type="match status" value="1"/>
</dbReference>
<dbReference type="Proteomes" id="UP000064189">
    <property type="component" value="Unassembled WGS sequence"/>
</dbReference>
<gene>
    <name evidence="2" type="ORF">AS888_24410</name>
</gene>
<evidence type="ECO:0000313" key="3">
    <source>
        <dbReference type="Proteomes" id="UP000064189"/>
    </source>
</evidence>
<dbReference type="RefSeq" id="WP_061143306.1">
    <property type="nucleotide sequence ID" value="NZ_LNNH01000032.1"/>
</dbReference>
<dbReference type="PROSITE" id="PS50846">
    <property type="entry name" value="HMA_2"/>
    <property type="match status" value="1"/>
</dbReference>
<reference evidence="2 3" key="1">
    <citation type="submission" date="2015-11" db="EMBL/GenBank/DDBJ databases">
        <title>Genome Sequence of Bacillus simplex strain VanAntwerpen2.</title>
        <authorList>
            <person name="Couger M.B."/>
        </authorList>
    </citation>
    <scope>NUCLEOTIDE SEQUENCE [LARGE SCALE GENOMIC DNA]</scope>
    <source>
        <strain evidence="2 3">VanAntwerpen02</strain>
    </source>
</reference>
<keyword evidence="3" id="KW-1185">Reference proteome</keyword>
<comment type="caution">
    <text evidence="2">The sequence shown here is derived from an EMBL/GenBank/DDBJ whole genome shotgun (WGS) entry which is preliminary data.</text>
</comment>
<dbReference type="Gene3D" id="3.30.70.100">
    <property type="match status" value="1"/>
</dbReference>
<organism evidence="2 3">
    <name type="scientific">Peribacillus simplex</name>
    <dbReference type="NCBI Taxonomy" id="1478"/>
    <lineage>
        <taxon>Bacteria</taxon>
        <taxon>Bacillati</taxon>
        <taxon>Bacillota</taxon>
        <taxon>Bacilli</taxon>
        <taxon>Bacillales</taxon>
        <taxon>Bacillaceae</taxon>
        <taxon>Peribacillus</taxon>
    </lineage>
</organism>
<feature type="domain" description="HMA" evidence="1">
    <location>
        <begin position="2"/>
        <end position="68"/>
    </location>
</feature>
<dbReference type="GO" id="GO:0046872">
    <property type="term" value="F:metal ion binding"/>
    <property type="evidence" value="ECO:0007669"/>
    <property type="project" value="InterPro"/>
</dbReference>
<name>A0A120GNW2_9BACI</name>
<protein>
    <recommendedName>
        <fullName evidence="1">HMA domain-containing protein</fullName>
    </recommendedName>
</protein>
<sequence length="69" mass="7622">MQTTTLYVKEATSEGPILNLESILLKTEGVERAIIDVDDGEIKVDHSEDTLSSDQLVTLIEQYGLNVTK</sequence>
<evidence type="ECO:0000259" key="1">
    <source>
        <dbReference type="PROSITE" id="PS50846"/>
    </source>
</evidence>
<dbReference type="InterPro" id="IPR006121">
    <property type="entry name" value="HMA_dom"/>
</dbReference>
<dbReference type="InterPro" id="IPR036163">
    <property type="entry name" value="HMA_dom_sf"/>
</dbReference>